<protein>
    <submittedName>
        <fullName evidence="2">Uncharacterized protein</fullName>
    </submittedName>
</protein>
<proteinExistence type="predicted"/>
<accession>A0A5E4TX50</accession>
<gene>
    <name evidence="1" type="ORF">NTU39_01070</name>
    <name evidence="2" type="ORF">PCO31010_01685</name>
</gene>
<dbReference type="Proteomes" id="UP001058980">
    <property type="component" value="Chromosome"/>
</dbReference>
<name>A0A5E4TX50_9BURK</name>
<dbReference type="AlphaFoldDB" id="A0A5E4TX50"/>
<dbReference type="EMBL" id="CP102780">
    <property type="protein sequence ID" value="UVA79667.1"/>
    <property type="molecule type" value="Genomic_DNA"/>
</dbReference>
<dbReference type="Proteomes" id="UP000343335">
    <property type="component" value="Unassembled WGS sequence"/>
</dbReference>
<evidence type="ECO:0000313" key="3">
    <source>
        <dbReference type="Proteomes" id="UP000343335"/>
    </source>
</evidence>
<evidence type="ECO:0000313" key="4">
    <source>
        <dbReference type="Proteomes" id="UP001058980"/>
    </source>
</evidence>
<evidence type="ECO:0000313" key="2">
    <source>
        <dbReference type="EMBL" id="VVD91842.1"/>
    </source>
</evidence>
<keyword evidence="4" id="KW-1185">Reference proteome</keyword>
<sequence length="57" mass="6538">MVEIVSVTNYGDHLVIIFKINGRPDEHTTTIQKIREGRPPIHMQLIDAVRSLLDEVK</sequence>
<organism evidence="2 3">
    <name type="scientific">Pandoraea commovens</name>
    <dbReference type="NCBI Taxonomy" id="2508289"/>
    <lineage>
        <taxon>Bacteria</taxon>
        <taxon>Pseudomonadati</taxon>
        <taxon>Pseudomonadota</taxon>
        <taxon>Betaproteobacteria</taxon>
        <taxon>Burkholderiales</taxon>
        <taxon>Burkholderiaceae</taxon>
        <taxon>Pandoraea</taxon>
    </lineage>
</organism>
<reference evidence="2 3" key="1">
    <citation type="submission" date="2019-08" db="EMBL/GenBank/DDBJ databases">
        <authorList>
            <person name="Peeters C."/>
        </authorList>
    </citation>
    <scope>NUCLEOTIDE SEQUENCE [LARGE SCALE GENOMIC DNA]</scope>
    <source>
        <strain evidence="2 3">LMG 31010</strain>
    </source>
</reference>
<dbReference type="RefSeq" id="WP_174984506.1">
    <property type="nucleotide sequence ID" value="NZ_CABPSA010000002.1"/>
</dbReference>
<evidence type="ECO:0000313" key="1">
    <source>
        <dbReference type="EMBL" id="UVA79667.1"/>
    </source>
</evidence>
<dbReference type="EMBL" id="CABPSA010000002">
    <property type="protein sequence ID" value="VVD91842.1"/>
    <property type="molecule type" value="Genomic_DNA"/>
</dbReference>
<reference evidence="1" key="2">
    <citation type="submission" date="2022-08" db="EMBL/GenBank/DDBJ databases">
        <title>Multi-unit outbreak of Pandoraea commovens among non-cystic fibrosis intensive care patients from 2019 to 2021 in Berlin, Germany.</title>
        <authorList>
            <person name="Menzel P."/>
        </authorList>
    </citation>
    <scope>NUCLEOTIDE SEQUENCE</scope>
    <source>
        <strain evidence="1">LB-19-202-79</strain>
    </source>
</reference>